<dbReference type="CDD" id="cd14231">
    <property type="entry name" value="GAT_GGA-like_plant"/>
    <property type="match status" value="2"/>
</dbReference>
<evidence type="ECO:0000256" key="4">
    <source>
        <dbReference type="ARBA" id="ARBA00022927"/>
    </source>
</evidence>
<dbReference type="Proteomes" id="UP000077755">
    <property type="component" value="Chromosome 1"/>
</dbReference>
<evidence type="ECO:0000256" key="6">
    <source>
        <dbReference type="SAM" id="MobiDB-lite"/>
    </source>
</evidence>
<keyword evidence="4" id="KW-0653">Protein transport</keyword>
<dbReference type="SUPFAM" id="SSF89009">
    <property type="entry name" value="GAT-like domain"/>
    <property type="match status" value="2"/>
</dbReference>
<dbReference type="InterPro" id="IPR008942">
    <property type="entry name" value="ENTH_VHS"/>
</dbReference>
<evidence type="ECO:0000313" key="7">
    <source>
        <dbReference type="EMBL" id="WOG84109.1"/>
    </source>
</evidence>
<feature type="region of interest" description="Disordered" evidence="6">
    <location>
        <begin position="154"/>
        <end position="180"/>
    </location>
</feature>
<name>A0A166HW27_DAUCS</name>
<keyword evidence="5" id="KW-0472">Membrane</keyword>
<dbReference type="GO" id="GO:0005737">
    <property type="term" value="C:cytoplasm"/>
    <property type="evidence" value="ECO:0007669"/>
    <property type="project" value="UniProtKB-ARBA"/>
</dbReference>
<dbReference type="PROSITE" id="PS50909">
    <property type="entry name" value="GAT"/>
    <property type="match status" value="2"/>
</dbReference>
<proteinExistence type="inferred from homology"/>
<dbReference type="GO" id="GO:0035091">
    <property type="term" value="F:phosphatidylinositol binding"/>
    <property type="evidence" value="ECO:0007669"/>
    <property type="project" value="InterPro"/>
</dbReference>
<dbReference type="InterPro" id="IPR044836">
    <property type="entry name" value="TOL_plant"/>
</dbReference>
<dbReference type="InterPro" id="IPR002014">
    <property type="entry name" value="VHS_dom"/>
</dbReference>
<evidence type="ECO:0000256" key="3">
    <source>
        <dbReference type="ARBA" id="ARBA00022448"/>
    </source>
</evidence>
<organism evidence="7 8">
    <name type="scientific">Daucus carota subsp. sativus</name>
    <name type="common">Carrot</name>
    <dbReference type="NCBI Taxonomy" id="79200"/>
    <lineage>
        <taxon>Eukaryota</taxon>
        <taxon>Viridiplantae</taxon>
        <taxon>Streptophyta</taxon>
        <taxon>Embryophyta</taxon>
        <taxon>Tracheophyta</taxon>
        <taxon>Spermatophyta</taxon>
        <taxon>Magnoliopsida</taxon>
        <taxon>eudicotyledons</taxon>
        <taxon>Gunneridae</taxon>
        <taxon>Pentapetalae</taxon>
        <taxon>asterids</taxon>
        <taxon>campanulids</taxon>
        <taxon>Apiales</taxon>
        <taxon>Apiaceae</taxon>
        <taxon>Apioideae</taxon>
        <taxon>Scandiceae</taxon>
        <taxon>Daucinae</taxon>
        <taxon>Daucus</taxon>
        <taxon>Daucus sect. Daucus</taxon>
    </lineage>
</organism>
<sequence>MVHVLVERATSDYLIGPDWALNVHISEFCNRDPMEAKHVVRGIRKRLGSRTPKVQLLALALLETLMHYCGDYIHLQVIDKGVLHKMVKIARKKPDYHVREKILILIDTWREAFGGTTSRYPQYFAAYEEMLYLGLVFPRRSDISTPVFAPQVQPHLSLPPNTRSQEIGKKEAESSAEPDFPTLSLTEIQNARGIMDVLADMLSAISPGNKERLKQEVIVDLVEQCRTYKQRVVHLVNSTSISTITVILLLLPRPLPPVLASMTTTTTTTDMLVDESLLCEGLALNDDLQRLLAKHEELSDGNSDAGAAGAPLIDTGDVNNNMGEAKHVVRGIRKRLGSRTPKVQLLALALLETLMHYCGDYIHLQVIDKGVLHKMVKIARKKPDYHVREKILILIDTWREAFGGTTSRYPQYFAAYEEMLYLGLVFPRRSDISTPVFAPQVQPHLSLPPNTRSQEIGKKEAESSAEPDFPTLSLTEIQNARGIMDVLADMLSAISPGNKERLKQEVIVDLVEQCRTYKQRVVHLVNSTSISTITVILLLLPRPLPPVLASMTTTTTTTDMLVDESLLCEGLALNDDLQRLLAKHEELSDGNSDAGAAGAPLIDTGDVNNNMGIVAVPEASGSADPLIDLLSGDINPSKAEDSLAIVQVEESQSNDAAPQQNALALVDMLSEHNASTLQPPQNDQIPQEQQPPLQDNGNTLSFPRPPWEEQPEADNSSLAENGYQEPMQASQVGFTQGTIPPQVYQHMENGQAGNEYIQPTMQGHLLAAINPSMNPPHPIQRSQSLGLHPQQMQYAQMAYMYPQQMYNNQMAGYAYGYSQFPNNQYPDQRMSGLSGSDDGVSNSSTTQLTQSYVPSGKPSKPQDRLFGDLVDIKKFKPTNSTHAKTESM</sequence>
<evidence type="ECO:0000256" key="1">
    <source>
        <dbReference type="ARBA" id="ARBA00004170"/>
    </source>
</evidence>
<dbReference type="Pfam" id="PF00790">
    <property type="entry name" value="VHS"/>
    <property type="match status" value="2"/>
</dbReference>
<reference evidence="7" key="1">
    <citation type="journal article" date="2016" name="Nat. Genet.">
        <title>A high-quality carrot genome assembly provides new insights into carotenoid accumulation and asterid genome evolution.</title>
        <authorList>
            <person name="Iorizzo M."/>
            <person name="Ellison S."/>
            <person name="Senalik D."/>
            <person name="Zeng P."/>
            <person name="Satapoomin P."/>
            <person name="Huang J."/>
            <person name="Bowman M."/>
            <person name="Iovene M."/>
            <person name="Sanseverino W."/>
            <person name="Cavagnaro P."/>
            <person name="Yildiz M."/>
            <person name="Macko-Podgorni A."/>
            <person name="Moranska E."/>
            <person name="Grzebelus E."/>
            <person name="Grzebelus D."/>
            <person name="Ashrafi H."/>
            <person name="Zheng Z."/>
            <person name="Cheng S."/>
            <person name="Spooner D."/>
            <person name="Van Deynze A."/>
            <person name="Simon P."/>
        </authorList>
    </citation>
    <scope>NUCLEOTIDE SEQUENCE</scope>
    <source>
        <tissue evidence="7">Leaf</tissue>
    </source>
</reference>
<dbReference type="CDD" id="cd03561">
    <property type="entry name" value="VHS"/>
    <property type="match status" value="2"/>
</dbReference>
<dbReference type="GO" id="GO:0043328">
    <property type="term" value="P:protein transport to vacuole involved in ubiquitin-dependent protein catabolic process via the multivesicular body sorting pathway"/>
    <property type="evidence" value="ECO:0007669"/>
    <property type="project" value="InterPro"/>
</dbReference>
<feature type="region of interest" description="Disordered" evidence="6">
    <location>
        <begin position="675"/>
        <end position="718"/>
    </location>
</feature>
<dbReference type="InterPro" id="IPR038425">
    <property type="entry name" value="GAT_sf"/>
</dbReference>
<dbReference type="InterPro" id="IPR004152">
    <property type="entry name" value="GAT_dom"/>
</dbReference>
<protein>
    <submittedName>
        <fullName evidence="7">Uncharacterized protein</fullName>
    </submittedName>
</protein>
<accession>A0A166HW27</accession>
<comment type="subcellular location">
    <subcellularLocation>
        <location evidence="1">Membrane</location>
        <topology evidence="1">Peripheral membrane protein</topology>
    </subcellularLocation>
</comment>
<gene>
    <name evidence="7" type="ORF">DCAR_0103289</name>
</gene>
<dbReference type="EMBL" id="CP093343">
    <property type="protein sequence ID" value="WOG84109.1"/>
    <property type="molecule type" value="Genomic_DNA"/>
</dbReference>
<keyword evidence="3" id="KW-0813">Transport</keyword>
<dbReference type="PROSITE" id="PS50179">
    <property type="entry name" value="VHS"/>
    <property type="match status" value="2"/>
</dbReference>
<evidence type="ECO:0000256" key="2">
    <source>
        <dbReference type="ARBA" id="ARBA00007708"/>
    </source>
</evidence>
<feature type="region of interest" description="Disordered" evidence="6">
    <location>
        <begin position="826"/>
        <end position="864"/>
    </location>
</feature>
<evidence type="ECO:0000256" key="5">
    <source>
        <dbReference type="ARBA" id="ARBA00023136"/>
    </source>
</evidence>
<comment type="similarity">
    <text evidence="2">Belongs to the TOM1 family.</text>
</comment>
<keyword evidence="8" id="KW-1185">Reference proteome</keyword>
<feature type="compositionally biased region" description="Polar residues" evidence="6">
    <location>
        <begin position="675"/>
        <end position="701"/>
    </location>
</feature>
<feature type="compositionally biased region" description="Polar residues" evidence="6">
    <location>
        <begin position="826"/>
        <end position="853"/>
    </location>
</feature>
<dbReference type="Gene3D" id="1.20.58.160">
    <property type="match status" value="2"/>
</dbReference>
<dbReference type="PANTHER" id="PTHR45898:SF4">
    <property type="entry name" value="TARGET OF MYB PROTEIN 1"/>
    <property type="match status" value="1"/>
</dbReference>
<dbReference type="Gene3D" id="1.25.40.90">
    <property type="match status" value="2"/>
</dbReference>
<reference evidence="7" key="2">
    <citation type="submission" date="2022-03" db="EMBL/GenBank/DDBJ databases">
        <title>Draft title - Genomic analysis of global carrot germplasm unveils the trajectory of domestication and the origin of high carotenoid orange carrot.</title>
        <authorList>
            <person name="Iorizzo M."/>
            <person name="Ellison S."/>
            <person name="Senalik D."/>
            <person name="Macko-Podgorni A."/>
            <person name="Grzebelus D."/>
            <person name="Bostan H."/>
            <person name="Rolling W."/>
            <person name="Curaba J."/>
            <person name="Simon P."/>
        </authorList>
    </citation>
    <scope>NUCLEOTIDE SEQUENCE</scope>
    <source>
        <tissue evidence="7">Leaf</tissue>
    </source>
</reference>
<dbReference type="PANTHER" id="PTHR45898">
    <property type="entry name" value="TOM1-LIKE PROTEIN"/>
    <property type="match status" value="1"/>
</dbReference>
<dbReference type="SMART" id="SM00288">
    <property type="entry name" value="VHS"/>
    <property type="match status" value="2"/>
</dbReference>
<dbReference type="SUPFAM" id="SSF48464">
    <property type="entry name" value="ENTH/VHS domain"/>
    <property type="match status" value="2"/>
</dbReference>
<evidence type="ECO:0000313" key="8">
    <source>
        <dbReference type="Proteomes" id="UP000077755"/>
    </source>
</evidence>
<dbReference type="GO" id="GO:0016020">
    <property type="term" value="C:membrane"/>
    <property type="evidence" value="ECO:0007669"/>
    <property type="project" value="UniProtKB-SubCell"/>
</dbReference>
<feature type="region of interest" description="Disordered" evidence="6">
    <location>
        <begin position="443"/>
        <end position="469"/>
    </location>
</feature>
<dbReference type="GO" id="GO:0043130">
    <property type="term" value="F:ubiquitin binding"/>
    <property type="evidence" value="ECO:0007669"/>
    <property type="project" value="InterPro"/>
</dbReference>
<dbReference type="Gramene" id="KZN10460">
    <property type="protein sequence ID" value="KZN10460"/>
    <property type="gene ID" value="DCAR_003116"/>
</dbReference>
<dbReference type="AlphaFoldDB" id="A0A166HW27"/>